<dbReference type="OrthoDB" id="5953030at2759"/>
<dbReference type="GO" id="GO:0003824">
    <property type="term" value="F:catalytic activity"/>
    <property type="evidence" value="ECO:0007669"/>
    <property type="project" value="InterPro"/>
</dbReference>
<organism evidence="2 3">
    <name type="scientific">Frankliniella occidentalis</name>
    <name type="common">Western flower thrips</name>
    <name type="synonym">Euthrips occidentalis</name>
    <dbReference type="NCBI Taxonomy" id="133901"/>
    <lineage>
        <taxon>Eukaryota</taxon>
        <taxon>Metazoa</taxon>
        <taxon>Ecdysozoa</taxon>
        <taxon>Arthropoda</taxon>
        <taxon>Hexapoda</taxon>
        <taxon>Insecta</taxon>
        <taxon>Pterygota</taxon>
        <taxon>Neoptera</taxon>
        <taxon>Paraneoptera</taxon>
        <taxon>Thysanoptera</taxon>
        <taxon>Terebrantia</taxon>
        <taxon>Thripoidea</taxon>
        <taxon>Thripidae</taxon>
        <taxon>Frankliniella</taxon>
    </lineage>
</organism>
<evidence type="ECO:0000259" key="1">
    <source>
        <dbReference type="Pfam" id="PF03372"/>
    </source>
</evidence>
<accession>A0A9C6XRS6</accession>
<evidence type="ECO:0000313" key="3">
    <source>
        <dbReference type="RefSeq" id="XP_052128640.1"/>
    </source>
</evidence>
<dbReference type="AlphaFoldDB" id="A0A9C6XRS6"/>
<dbReference type="PANTHER" id="PTHR47510">
    <property type="entry name" value="REVERSE TRANSCRIPTASE DOMAIN-CONTAINING PROTEIN"/>
    <property type="match status" value="1"/>
</dbReference>
<dbReference type="KEGG" id="foc:127750591"/>
<dbReference type="InterPro" id="IPR005135">
    <property type="entry name" value="Endo/exonuclease/phosphatase"/>
</dbReference>
<dbReference type="Pfam" id="PF03372">
    <property type="entry name" value="Exo_endo_phos"/>
    <property type="match status" value="1"/>
</dbReference>
<gene>
    <name evidence="3" type="primary">LOC127750591</name>
</gene>
<protein>
    <submittedName>
        <fullName evidence="3">Uncharacterized protein LOC127750591</fullName>
    </submittedName>
</protein>
<feature type="domain" description="Endonuclease/exonuclease/phosphatase" evidence="1">
    <location>
        <begin position="27"/>
        <end position="209"/>
    </location>
</feature>
<sequence length="543" mass="61853">MAVLDSKSILTSLCNNYKNLLKIIHLNAQALTYDCHANEFTHLFDNSDIDIIAVSETFYKSNDDVLPLSGYNVFVSNRTSHDGGGVAVYVKSSYQCKVLTQSVSPTFRQQQPDFIIVEVTLTNAKLLFACIYRPPKAGHLEHFEEALFPLCAEYQHVIVAGDVNAHFDSLLPCHINDGKCIVKLLEMCNLTRVPFAATYHTATCDSSLDMISSTCPDKLLHFSQFPACELSAHDMLSAVFNFNSLKRSRTTCTRRDYSKFNIEEFRNELKEASWEDLLHMNNINDKVAYFNEVLTTLFDKHAPLKTFTNKTQPKPWFNTDIDAMIRSRDIAYRHYQRNKCPADLTKYKTLRNKTKTLIRNAKMRHAHSLFNNNCNNPKLLWQSLKNLNVSKTSVQSCTYPPAESLNAHYTSVPVTDANAIKNTTEGYDTLTPTVNDLFAFKHVYFDDLLRVVRSLKSNAKGIDCITSAMLKCCIFELSPAILHIFNYSLQHAVFPELWKIAAVKPLPKGCSYYSSDQELTLRICSFMKIEKESPCSYYETPRL</sequence>
<proteinExistence type="predicted"/>
<dbReference type="PANTHER" id="PTHR47510:SF3">
    <property type="entry name" value="ENDO_EXONUCLEASE_PHOSPHATASE DOMAIN-CONTAINING PROTEIN"/>
    <property type="match status" value="1"/>
</dbReference>
<keyword evidence="2" id="KW-1185">Reference proteome</keyword>
<dbReference type="GeneID" id="127750591"/>
<dbReference type="SUPFAM" id="SSF56219">
    <property type="entry name" value="DNase I-like"/>
    <property type="match status" value="1"/>
</dbReference>
<reference evidence="3" key="1">
    <citation type="submission" date="2025-08" db="UniProtKB">
        <authorList>
            <consortium name="RefSeq"/>
        </authorList>
    </citation>
    <scope>IDENTIFICATION</scope>
    <source>
        <tissue evidence="3">Whole organism</tissue>
    </source>
</reference>
<dbReference type="Proteomes" id="UP000504606">
    <property type="component" value="Unplaced"/>
</dbReference>
<name>A0A9C6XRS6_FRAOC</name>
<dbReference type="Gene3D" id="3.60.10.10">
    <property type="entry name" value="Endonuclease/exonuclease/phosphatase"/>
    <property type="match status" value="1"/>
</dbReference>
<dbReference type="InterPro" id="IPR036691">
    <property type="entry name" value="Endo/exonu/phosph_ase_sf"/>
</dbReference>
<dbReference type="RefSeq" id="XP_052128640.1">
    <property type="nucleotide sequence ID" value="XM_052272680.1"/>
</dbReference>
<evidence type="ECO:0000313" key="2">
    <source>
        <dbReference type="Proteomes" id="UP000504606"/>
    </source>
</evidence>